<dbReference type="PRINTS" id="PR00111">
    <property type="entry name" value="ABHYDROLASE"/>
</dbReference>
<keyword evidence="3" id="KW-1185">Reference proteome</keyword>
<evidence type="ECO:0000313" key="2">
    <source>
        <dbReference type="EMBL" id="QPH55544.1"/>
    </source>
</evidence>
<name>A0A7S9LUL8_9RHOB</name>
<evidence type="ECO:0000313" key="3">
    <source>
        <dbReference type="Proteomes" id="UP000594800"/>
    </source>
</evidence>
<dbReference type="InterPro" id="IPR029058">
    <property type="entry name" value="AB_hydrolase_fold"/>
</dbReference>
<sequence>MLKWTGRVLLALVVLLTGAVFLLRTPDTDPVEMLAKYGGAQARFAEGAGGLRVHYRSSGDPADPAVVMLHGSNSSLHTWEPLAARLGGYHVISLDLPGHGLTGPHPQDDYSAEGNAQAVDAVLDDLGVEQAVLIGNSFGGWVSWRYALSRSERVAGLVLIASSGMPRRDDDPEPPSSFVFELLDTRVGGWLLTNITPRPLVESSLEASVSVTSIIDDAMVDRYWELIRYPGNRRAAIVSANAEREPEMADRIGEIEAPVLVIWGAEDQFVLPSAARTFAERLPQAEVVIFDGIGHLPMEEAPDRTAEAIRDFLN</sequence>
<dbReference type="Pfam" id="PF00561">
    <property type="entry name" value="Abhydrolase_1"/>
    <property type="match status" value="1"/>
</dbReference>
<keyword evidence="2" id="KW-0378">Hydrolase</keyword>
<dbReference type="RefSeq" id="WP_196104786.1">
    <property type="nucleotide sequence ID" value="NZ_CP064942.1"/>
</dbReference>
<accession>A0A7S9LUL8</accession>
<feature type="domain" description="AB hydrolase-1" evidence="1">
    <location>
        <begin position="64"/>
        <end position="302"/>
    </location>
</feature>
<gene>
    <name evidence="2" type="ORF">I0K15_07365</name>
</gene>
<dbReference type="SUPFAM" id="SSF53474">
    <property type="entry name" value="alpha/beta-Hydrolases"/>
    <property type="match status" value="1"/>
</dbReference>
<protein>
    <submittedName>
        <fullName evidence="2">Alpha/beta hydrolase</fullName>
    </submittedName>
</protein>
<dbReference type="AlphaFoldDB" id="A0A7S9LUL8"/>
<organism evidence="2 3">
    <name type="scientific">Pontivivens ytuae</name>
    <dbReference type="NCBI Taxonomy" id="2789856"/>
    <lineage>
        <taxon>Bacteria</taxon>
        <taxon>Pseudomonadati</taxon>
        <taxon>Pseudomonadota</taxon>
        <taxon>Alphaproteobacteria</taxon>
        <taxon>Rhodobacterales</taxon>
        <taxon>Paracoccaceae</taxon>
        <taxon>Pontivivens</taxon>
    </lineage>
</organism>
<reference evidence="2 3" key="1">
    <citation type="submission" date="2020-11" db="EMBL/GenBank/DDBJ databases">
        <title>Description of Pontivivens ytuae sp. nov. isolated from deep sea sediment of Mariana Trench.</title>
        <authorList>
            <person name="Wang Z."/>
            <person name="Sun Q.-L."/>
            <person name="Xu X.-D."/>
            <person name="Tang Y.-Z."/>
            <person name="Zhang J."/>
        </authorList>
    </citation>
    <scope>NUCLEOTIDE SEQUENCE [LARGE SCALE GENOMIC DNA]</scope>
    <source>
        <strain evidence="2 3">MT2928</strain>
    </source>
</reference>
<dbReference type="KEGG" id="poz:I0K15_07365"/>
<dbReference type="Proteomes" id="UP000594800">
    <property type="component" value="Chromosome"/>
</dbReference>
<dbReference type="Gene3D" id="3.40.50.1820">
    <property type="entry name" value="alpha/beta hydrolase"/>
    <property type="match status" value="1"/>
</dbReference>
<evidence type="ECO:0000259" key="1">
    <source>
        <dbReference type="Pfam" id="PF00561"/>
    </source>
</evidence>
<proteinExistence type="predicted"/>
<dbReference type="PRINTS" id="PR00412">
    <property type="entry name" value="EPOXHYDRLASE"/>
</dbReference>
<dbReference type="GO" id="GO:0016787">
    <property type="term" value="F:hydrolase activity"/>
    <property type="evidence" value="ECO:0007669"/>
    <property type="project" value="UniProtKB-KW"/>
</dbReference>
<dbReference type="PANTHER" id="PTHR46438">
    <property type="entry name" value="ALPHA/BETA-HYDROLASES SUPERFAMILY PROTEIN"/>
    <property type="match status" value="1"/>
</dbReference>
<dbReference type="InterPro" id="IPR000073">
    <property type="entry name" value="AB_hydrolase_1"/>
</dbReference>
<dbReference type="PANTHER" id="PTHR46438:SF11">
    <property type="entry name" value="LIPASE-RELATED"/>
    <property type="match status" value="1"/>
</dbReference>
<dbReference type="EMBL" id="CP064942">
    <property type="protein sequence ID" value="QPH55544.1"/>
    <property type="molecule type" value="Genomic_DNA"/>
</dbReference>
<dbReference type="InterPro" id="IPR000639">
    <property type="entry name" value="Epox_hydrolase-like"/>
</dbReference>